<dbReference type="Pfam" id="PF02148">
    <property type="entry name" value="zf-UBP"/>
    <property type="match status" value="1"/>
</dbReference>
<keyword evidence="3" id="KW-0862">Zinc</keyword>
<dbReference type="GO" id="GO:0008270">
    <property type="term" value="F:zinc ion binding"/>
    <property type="evidence" value="ECO:0007669"/>
    <property type="project" value="UniProtKB-KW"/>
</dbReference>
<comment type="similarity">
    <text evidence="5">Belongs to the peptidase C19 family.</text>
</comment>
<evidence type="ECO:0000256" key="4">
    <source>
        <dbReference type="PROSITE-ProRule" id="PRU00502"/>
    </source>
</evidence>
<dbReference type="Gene3D" id="3.30.40.10">
    <property type="entry name" value="Zinc/RING finger domain, C3HC4 (zinc finger)"/>
    <property type="match status" value="1"/>
</dbReference>
<evidence type="ECO:0000259" key="6">
    <source>
        <dbReference type="PROSITE" id="PS50235"/>
    </source>
</evidence>
<keyword evidence="9" id="KW-1185">Reference proteome</keyword>
<dbReference type="InterPro" id="IPR050164">
    <property type="entry name" value="Peptidase_C19"/>
</dbReference>
<dbReference type="GO" id="GO:0004843">
    <property type="term" value="F:cysteine-type deubiquitinase activity"/>
    <property type="evidence" value="ECO:0007669"/>
    <property type="project" value="UniProtKB-UniRule"/>
</dbReference>
<evidence type="ECO:0000259" key="7">
    <source>
        <dbReference type="PROSITE" id="PS50271"/>
    </source>
</evidence>
<dbReference type="SUPFAM" id="SSF54001">
    <property type="entry name" value="Cysteine proteinases"/>
    <property type="match status" value="1"/>
</dbReference>
<dbReference type="SUPFAM" id="SSF57850">
    <property type="entry name" value="RING/U-box"/>
    <property type="match status" value="1"/>
</dbReference>
<dbReference type="InterPro" id="IPR018200">
    <property type="entry name" value="USP_CS"/>
</dbReference>
<dbReference type="GO" id="GO:0005829">
    <property type="term" value="C:cytosol"/>
    <property type="evidence" value="ECO:0007669"/>
    <property type="project" value="TreeGrafter"/>
</dbReference>
<protein>
    <recommendedName>
        <fullName evidence="5">Ubiquitin carboxyl-terminal hydrolase</fullName>
        <ecNumber evidence="5">3.4.19.12</ecNumber>
    </recommendedName>
</protein>
<dbReference type="PROSITE" id="PS00973">
    <property type="entry name" value="USP_2"/>
    <property type="match status" value="1"/>
</dbReference>
<dbReference type="GO" id="GO:0006508">
    <property type="term" value="P:proteolysis"/>
    <property type="evidence" value="ECO:0007669"/>
    <property type="project" value="UniProtKB-KW"/>
</dbReference>
<dbReference type="PANTHER" id="PTHR24006">
    <property type="entry name" value="UBIQUITIN CARBOXYL-TERMINAL HYDROLASE"/>
    <property type="match status" value="1"/>
</dbReference>
<keyword evidence="5" id="KW-0788">Thiol protease</keyword>
<name>A0A1B2J7K8_PICPA</name>
<keyword evidence="1" id="KW-0479">Metal-binding</keyword>
<proteinExistence type="inferred from homology"/>
<reference evidence="8 9" key="1">
    <citation type="submission" date="2016-02" db="EMBL/GenBank/DDBJ databases">
        <title>Comparative genomic and transcriptomic foundation for Pichia pastoris.</title>
        <authorList>
            <person name="Love K.R."/>
            <person name="Shah K.A."/>
            <person name="Whittaker C.A."/>
            <person name="Wu J."/>
            <person name="Bartlett M.C."/>
            <person name="Ma D."/>
            <person name="Leeson R.L."/>
            <person name="Priest M."/>
            <person name="Young S.K."/>
            <person name="Love J.C."/>
        </authorList>
    </citation>
    <scope>NUCLEOTIDE SEQUENCE [LARGE SCALE GENOMIC DNA]</scope>
    <source>
        <strain evidence="8 9">ATCC 28485</strain>
    </source>
</reference>
<feature type="domain" description="USP" evidence="6">
    <location>
        <begin position="185"/>
        <end position="500"/>
    </location>
</feature>
<dbReference type="InterPro" id="IPR013083">
    <property type="entry name" value="Znf_RING/FYVE/PHD"/>
</dbReference>
<dbReference type="SMART" id="SM00290">
    <property type="entry name" value="ZnF_UBP"/>
    <property type="match status" value="1"/>
</dbReference>
<evidence type="ECO:0000256" key="2">
    <source>
        <dbReference type="ARBA" id="ARBA00022771"/>
    </source>
</evidence>
<evidence type="ECO:0000256" key="1">
    <source>
        <dbReference type="ARBA" id="ARBA00022723"/>
    </source>
</evidence>
<sequence>MTSTVKKTLEEAKFSPPVFDSCPHLKQILTSNAKDTVYRNYGLAVNVALALKLRNGNVPLYKTSDGSKVEYKKLLRLRNKAVRCRECLESLSCTYFCLQCSHVGCWKNGHALAHTKSTGHVFGIDSQTGYIYCFRCGDYVGDQRLELIRQSKQGERTEPVMDNLGTETIIDGSRPPSLKASTGLRGFINMGATCFMSSIVQTIVHNPFVRDYFLSGYHAKCPKKMDTCITCCIDEIFKVFYGTDETKGYGPTALLTAAWRVKNSLAGYSEQDAHEFWQFLLDEIHKSDTELHPELDDTSTCRCITHKTFAGQLQSTVTCEKCLHSKNTVDPMLDLSLEIAKISKNKVTLNDCLDLFTSKEKLDSMTICSHCKRETTRTKQLLVRKLPPILAFQLKRFEHSASSSTKIETHVGFPLFLDMEPYTVSDILDSNEKERTSWGLMTYQLFAIVIHIGSVNTGHYICIIKNRDGNWFKFDDSKITLVSQEYVSKSNAYLLYYILCQA</sequence>
<dbReference type="AlphaFoldDB" id="A0A1B2J7K8"/>
<gene>
    <name evidence="8" type="ORF">ATY40_BA7500717</name>
</gene>
<comment type="catalytic activity">
    <reaction evidence="5">
        <text>Thiol-dependent hydrolysis of ester, thioester, amide, peptide and isopeptide bonds formed by the C-terminal Gly of ubiquitin (a 76-residue protein attached to proteins as an intracellular targeting signal).</text>
        <dbReference type="EC" id="3.4.19.12"/>
    </reaction>
</comment>
<dbReference type="InterPro" id="IPR001607">
    <property type="entry name" value="Znf_UBP"/>
</dbReference>
<dbReference type="GO" id="GO:0005634">
    <property type="term" value="C:nucleus"/>
    <property type="evidence" value="ECO:0007669"/>
    <property type="project" value="TreeGrafter"/>
</dbReference>
<dbReference type="OrthoDB" id="289038at2759"/>
<dbReference type="InterPro" id="IPR028889">
    <property type="entry name" value="USP"/>
</dbReference>
<evidence type="ECO:0000256" key="5">
    <source>
        <dbReference type="RuleBase" id="RU366025"/>
    </source>
</evidence>
<keyword evidence="5" id="KW-0833">Ubl conjugation pathway</keyword>
<dbReference type="GO" id="GO:0016579">
    <property type="term" value="P:protein deubiquitination"/>
    <property type="evidence" value="ECO:0007669"/>
    <property type="project" value="InterPro"/>
</dbReference>
<evidence type="ECO:0000256" key="3">
    <source>
        <dbReference type="ARBA" id="ARBA00022833"/>
    </source>
</evidence>
<dbReference type="InterPro" id="IPR001394">
    <property type="entry name" value="Peptidase_C19_UCH"/>
</dbReference>
<organism evidence="8 9">
    <name type="scientific">Komagataella pastoris</name>
    <name type="common">Yeast</name>
    <name type="synonym">Pichia pastoris</name>
    <dbReference type="NCBI Taxonomy" id="4922"/>
    <lineage>
        <taxon>Eukaryota</taxon>
        <taxon>Fungi</taxon>
        <taxon>Dikarya</taxon>
        <taxon>Ascomycota</taxon>
        <taxon>Saccharomycotina</taxon>
        <taxon>Pichiomycetes</taxon>
        <taxon>Pichiales</taxon>
        <taxon>Pichiaceae</taxon>
        <taxon>Komagataella</taxon>
    </lineage>
</organism>
<dbReference type="PANTHER" id="PTHR24006:SF937">
    <property type="entry name" value="UBIQUITIN CARBOXYL-TERMINAL HYDROLASE"/>
    <property type="match status" value="1"/>
</dbReference>
<feature type="domain" description="UBP-type" evidence="7">
    <location>
        <begin position="20"/>
        <end position="159"/>
    </location>
</feature>
<dbReference type="PROSITE" id="PS50271">
    <property type="entry name" value="ZF_UBP"/>
    <property type="match status" value="1"/>
</dbReference>
<accession>A0A1B2J7K8</accession>
<dbReference type="PROSITE" id="PS50235">
    <property type="entry name" value="USP_3"/>
    <property type="match status" value="1"/>
</dbReference>
<keyword evidence="2 4" id="KW-0863">Zinc-finger</keyword>
<evidence type="ECO:0000313" key="9">
    <source>
        <dbReference type="Proteomes" id="UP000094565"/>
    </source>
</evidence>
<dbReference type="InterPro" id="IPR038765">
    <property type="entry name" value="Papain-like_cys_pep_sf"/>
</dbReference>
<dbReference type="EMBL" id="CP014584">
    <property type="protein sequence ID" value="ANZ73974.1"/>
    <property type="molecule type" value="Genomic_DNA"/>
</dbReference>
<dbReference type="Proteomes" id="UP000094565">
    <property type="component" value="Chromosome 1"/>
</dbReference>
<keyword evidence="5" id="KW-0645">Protease</keyword>
<dbReference type="Gene3D" id="3.90.70.10">
    <property type="entry name" value="Cysteine proteinases"/>
    <property type="match status" value="1"/>
</dbReference>
<evidence type="ECO:0000313" key="8">
    <source>
        <dbReference type="EMBL" id="ANZ73974.1"/>
    </source>
</evidence>
<keyword evidence="5" id="KW-0378">Hydrolase</keyword>
<dbReference type="PROSITE" id="PS00972">
    <property type="entry name" value="USP_1"/>
    <property type="match status" value="1"/>
</dbReference>
<dbReference type="Pfam" id="PF00443">
    <property type="entry name" value="UCH"/>
    <property type="match status" value="1"/>
</dbReference>
<dbReference type="EC" id="3.4.19.12" evidence="5"/>